<feature type="compositionally biased region" description="Low complexity" evidence="1">
    <location>
        <begin position="203"/>
        <end position="223"/>
    </location>
</feature>
<accession>A0ABN4GVF9</accession>
<feature type="compositionally biased region" description="Low complexity" evidence="1">
    <location>
        <begin position="245"/>
        <end position="258"/>
    </location>
</feature>
<feature type="compositionally biased region" description="Basic residues" evidence="1">
    <location>
        <begin position="328"/>
        <end position="344"/>
    </location>
</feature>
<dbReference type="InterPro" id="IPR045652">
    <property type="entry name" value="DUF6397"/>
</dbReference>
<feature type="region of interest" description="Disordered" evidence="1">
    <location>
        <begin position="203"/>
        <end position="344"/>
    </location>
</feature>
<gene>
    <name evidence="2" type="ORF">ABB07_32970</name>
</gene>
<dbReference type="EMBL" id="CP011497">
    <property type="protein sequence ID" value="AKJ14701.1"/>
    <property type="molecule type" value="Genomic_DNA"/>
</dbReference>
<keyword evidence="3" id="KW-1185">Reference proteome</keyword>
<evidence type="ECO:0000313" key="3">
    <source>
        <dbReference type="Proteomes" id="UP000035366"/>
    </source>
</evidence>
<organism evidence="2 3">
    <name type="scientific">Streptomyces incarnatus</name>
    <dbReference type="NCBI Taxonomy" id="665007"/>
    <lineage>
        <taxon>Bacteria</taxon>
        <taxon>Bacillati</taxon>
        <taxon>Actinomycetota</taxon>
        <taxon>Actinomycetes</taxon>
        <taxon>Kitasatosporales</taxon>
        <taxon>Streptomycetaceae</taxon>
        <taxon>Streptomyces</taxon>
    </lineage>
</organism>
<evidence type="ECO:0000313" key="2">
    <source>
        <dbReference type="EMBL" id="AKJ14701.1"/>
    </source>
</evidence>
<evidence type="ECO:0000256" key="1">
    <source>
        <dbReference type="SAM" id="MobiDB-lite"/>
    </source>
</evidence>
<reference evidence="2 3" key="1">
    <citation type="journal article" date="2015" name="ISME J.">
        <title>Draft Genome Sequence of Streptomyces incarnatus NRRL8089, which Produces the Nucleoside Antibiotic Sinefungin.</title>
        <authorList>
            <person name="Oshima K."/>
            <person name="Hattori M."/>
            <person name="Shimizu H."/>
            <person name="Fukuda K."/>
            <person name="Nemoto M."/>
            <person name="Inagaki K."/>
            <person name="Tamura T."/>
        </authorList>
    </citation>
    <scope>NUCLEOTIDE SEQUENCE [LARGE SCALE GENOMIC DNA]</scope>
    <source>
        <strain evidence="2 3">NRRL 8089</strain>
    </source>
</reference>
<dbReference type="Pfam" id="PF19934">
    <property type="entry name" value="DUF6397"/>
    <property type="match status" value="1"/>
</dbReference>
<protein>
    <submittedName>
        <fullName evidence="2">Uncharacterized protein</fullName>
    </submittedName>
</protein>
<dbReference type="Proteomes" id="UP000035366">
    <property type="component" value="Chromosome"/>
</dbReference>
<proteinExistence type="predicted"/>
<name>A0ABN4GVF9_9ACTN</name>
<sequence>MERAEIDRLHAREGGADTLRERVRVVGTTEGAALMEISAGRFTRLARLGLVVPAKWYLNRYRAVVWLYLAEDLRNFTASPENAHLLKGRMPENLRGQLEAGVDLRARNWRGRHLGFLLRQAEEPWARAGAVAAFLPPVEIADVVKDPYERAHLSRFRSAPLGQGTPGSPAAHLAERIAIAQDADEIEWLRSELAHVLEEARAFSRAPRPAARRAAPAERAVARPIPPMARTVTRPTEPAVPTSSEPGAEPAVARAAEPPLGPPGPESGTVTVASGPSGGPPPGLPSPTDAPVARAFEWHRTPVMLAAAPSSAHRRPRSAEQCPTGTKRGLRAWLRGRRPRPART</sequence>